<dbReference type="AlphaFoldDB" id="A0AAD4W5J5"/>
<proteinExistence type="predicted"/>
<reference evidence="1 2" key="1">
    <citation type="journal article" date="2022" name="G3 (Bethesda)">
        <title>Whole-genome sequence and methylome profiling of the almond [Prunus dulcis (Mill.) D.A. Webb] cultivar 'Nonpareil'.</title>
        <authorList>
            <person name="D'Amico-Willman K.M."/>
            <person name="Ouma W.Z."/>
            <person name="Meulia T."/>
            <person name="Sideli G.M."/>
            <person name="Gradziel T.M."/>
            <person name="Fresnedo-Ramirez J."/>
        </authorList>
    </citation>
    <scope>NUCLEOTIDE SEQUENCE [LARGE SCALE GENOMIC DNA]</scope>
    <source>
        <strain evidence="1">Clone GOH B32 T37-40</strain>
    </source>
</reference>
<gene>
    <name evidence="1" type="ORF">L3X38_026105</name>
</gene>
<keyword evidence="2" id="KW-1185">Reference proteome</keyword>
<evidence type="ECO:0000313" key="1">
    <source>
        <dbReference type="EMBL" id="KAI5335971.1"/>
    </source>
</evidence>
<organism evidence="1 2">
    <name type="scientific">Prunus dulcis</name>
    <name type="common">Almond</name>
    <name type="synonym">Amygdalus dulcis</name>
    <dbReference type="NCBI Taxonomy" id="3755"/>
    <lineage>
        <taxon>Eukaryota</taxon>
        <taxon>Viridiplantae</taxon>
        <taxon>Streptophyta</taxon>
        <taxon>Embryophyta</taxon>
        <taxon>Tracheophyta</taxon>
        <taxon>Spermatophyta</taxon>
        <taxon>Magnoliopsida</taxon>
        <taxon>eudicotyledons</taxon>
        <taxon>Gunneridae</taxon>
        <taxon>Pentapetalae</taxon>
        <taxon>rosids</taxon>
        <taxon>fabids</taxon>
        <taxon>Rosales</taxon>
        <taxon>Rosaceae</taxon>
        <taxon>Amygdaloideae</taxon>
        <taxon>Amygdaleae</taxon>
        <taxon>Prunus</taxon>
    </lineage>
</organism>
<sequence length="107" mass="11243">MRWVRIEGLEALGQELEQGGARLCVGAERNWARMQRGLALGKLAICAGAGACGPGGRNRPRTLHKAGRAGSRRAWQDAQWARGLSWAAITAGLHAGALAGLSPFDLG</sequence>
<comment type="caution">
    <text evidence="1">The sequence shown here is derived from an EMBL/GenBank/DDBJ whole genome shotgun (WGS) entry which is preliminary data.</text>
</comment>
<accession>A0AAD4W5J5</accession>
<protein>
    <submittedName>
        <fullName evidence="1">Uncharacterized protein</fullName>
    </submittedName>
</protein>
<name>A0AAD4W5J5_PRUDU</name>
<dbReference type="EMBL" id="JAJFAZ020000004">
    <property type="protein sequence ID" value="KAI5335971.1"/>
    <property type="molecule type" value="Genomic_DNA"/>
</dbReference>
<evidence type="ECO:0000313" key="2">
    <source>
        <dbReference type="Proteomes" id="UP001054821"/>
    </source>
</evidence>
<dbReference type="Proteomes" id="UP001054821">
    <property type="component" value="Chromosome 4"/>
</dbReference>